<dbReference type="Pfam" id="PF00704">
    <property type="entry name" value="Glyco_hydro_18"/>
    <property type="match status" value="1"/>
</dbReference>
<dbReference type="EMBL" id="JBHRTA010000038">
    <property type="protein sequence ID" value="MFC3198941.1"/>
    <property type="molecule type" value="Genomic_DNA"/>
</dbReference>
<dbReference type="Gene3D" id="3.20.20.80">
    <property type="entry name" value="Glycosidases"/>
    <property type="match status" value="1"/>
</dbReference>
<dbReference type="PROSITE" id="PS51257">
    <property type="entry name" value="PROKAR_LIPOPROTEIN"/>
    <property type="match status" value="1"/>
</dbReference>
<dbReference type="InterPro" id="IPR001223">
    <property type="entry name" value="Glyco_hydro18_cat"/>
</dbReference>
<gene>
    <name evidence="4" type="ORF">ACFOET_15060</name>
</gene>
<name>A0ABV7JQ65_9SPHI</name>
<dbReference type="InterPro" id="IPR011583">
    <property type="entry name" value="Chitinase_II/V-like_cat"/>
</dbReference>
<evidence type="ECO:0000256" key="1">
    <source>
        <dbReference type="ARBA" id="ARBA00000822"/>
    </source>
</evidence>
<comment type="caution">
    <text evidence="4">The sequence shown here is derived from an EMBL/GenBank/DDBJ whole genome shotgun (WGS) entry which is preliminary data.</text>
</comment>
<dbReference type="SMART" id="SM00636">
    <property type="entry name" value="Glyco_18"/>
    <property type="match status" value="1"/>
</dbReference>
<evidence type="ECO:0000313" key="5">
    <source>
        <dbReference type="Proteomes" id="UP001595526"/>
    </source>
</evidence>
<keyword evidence="5" id="KW-1185">Reference proteome</keyword>
<reference evidence="5" key="1">
    <citation type="journal article" date="2019" name="Int. J. Syst. Evol. Microbiol.">
        <title>The Global Catalogue of Microorganisms (GCM) 10K type strain sequencing project: providing services to taxonomists for standard genome sequencing and annotation.</title>
        <authorList>
            <consortium name="The Broad Institute Genomics Platform"/>
            <consortium name="The Broad Institute Genome Sequencing Center for Infectious Disease"/>
            <person name="Wu L."/>
            <person name="Ma J."/>
        </authorList>
    </citation>
    <scope>NUCLEOTIDE SEQUENCE [LARGE SCALE GENOMIC DNA]</scope>
    <source>
        <strain evidence="5">KCTC 52416</strain>
    </source>
</reference>
<sequence>MKIRLTDMTLFGCLLLAVGCTKDGDATADADFHPRIFDRTGVFSSPSMIISEGETAAFSGLLFSPANHVDISWKVDGVEVSTDTVFAFTPDGGGEFTITVEATNAGKTAMRTSTVLVNPLSYTLKPYNRVAMSYLSDGGTAAHVDWNTVTHVTFQCARVLPDGGLDVTAGQTDQAADEVVARAHNNGIPVLLGIAGRLTGLDGWALYESNDFGSAIANAATRPLVVQNVVDYVAARRMDGVDIMMTDINSGAYASNLAAIGPFLADLRAALPAGALVTVTVAVGWQHWEYPDVSAADWLNVRGFENGLTVGVGAPRGQPSPFQYLVDGANIWLNKGVPKDKIVLGIPAFGLRYDAIDDDGNNRDWGSYSYVRYSDILAQDSGADQQEYIDVAHGLYYNGIPLVRQKAGFIKDEGFKGAYLWAGDYDVQGEKSLMGAISNALK</sequence>
<dbReference type="InterPro" id="IPR017853">
    <property type="entry name" value="GH"/>
</dbReference>
<dbReference type="PANTHER" id="PTHR11177">
    <property type="entry name" value="CHITINASE"/>
    <property type="match status" value="1"/>
</dbReference>
<dbReference type="PANTHER" id="PTHR11177:SF317">
    <property type="entry name" value="CHITINASE 12-RELATED"/>
    <property type="match status" value="1"/>
</dbReference>
<dbReference type="GO" id="GO:0016787">
    <property type="term" value="F:hydrolase activity"/>
    <property type="evidence" value="ECO:0007669"/>
    <property type="project" value="UniProtKB-KW"/>
</dbReference>
<feature type="domain" description="GH18" evidence="3">
    <location>
        <begin position="129"/>
        <end position="442"/>
    </location>
</feature>
<dbReference type="SUPFAM" id="SSF51445">
    <property type="entry name" value="(Trans)glycosidases"/>
    <property type="match status" value="1"/>
</dbReference>
<dbReference type="EC" id="3.2.1.14" evidence="2"/>
<keyword evidence="4" id="KW-0378">Hydrolase</keyword>
<dbReference type="PROSITE" id="PS51910">
    <property type="entry name" value="GH18_2"/>
    <property type="match status" value="1"/>
</dbReference>
<evidence type="ECO:0000256" key="2">
    <source>
        <dbReference type="ARBA" id="ARBA00012729"/>
    </source>
</evidence>
<dbReference type="InterPro" id="IPR050314">
    <property type="entry name" value="Glycosyl_Hydrlase_18"/>
</dbReference>
<comment type="catalytic activity">
    <reaction evidence="1">
        <text>Random endo-hydrolysis of N-acetyl-beta-D-glucosaminide (1-&gt;4)-beta-linkages in chitin and chitodextrins.</text>
        <dbReference type="EC" id="3.2.1.14"/>
    </reaction>
</comment>
<evidence type="ECO:0000313" key="4">
    <source>
        <dbReference type="EMBL" id="MFC3198941.1"/>
    </source>
</evidence>
<dbReference type="Gene3D" id="3.40.5.30">
    <property type="entry name" value="(Trans)glycosidases - domain 2"/>
    <property type="match status" value="1"/>
</dbReference>
<organism evidence="4 5">
    <name type="scientific">Parapedobacter deserti</name>
    <dbReference type="NCBI Taxonomy" id="1912957"/>
    <lineage>
        <taxon>Bacteria</taxon>
        <taxon>Pseudomonadati</taxon>
        <taxon>Bacteroidota</taxon>
        <taxon>Sphingobacteriia</taxon>
        <taxon>Sphingobacteriales</taxon>
        <taxon>Sphingobacteriaceae</taxon>
        <taxon>Parapedobacter</taxon>
    </lineage>
</organism>
<evidence type="ECO:0000259" key="3">
    <source>
        <dbReference type="PROSITE" id="PS51910"/>
    </source>
</evidence>
<dbReference type="Proteomes" id="UP001595526">
    <property type="component" value="Unassembled WGS sequence"/>
</dbReference>
<protein>
    <recommendedName>
        <fullName evidence="2">chitinase</fullName>
        <ecNumber evidence="2">3.2.1.14</ecNumber>
    </recommendedName>
</protein>
<proteinExistence type="predicted"/>
<dbReference type="RefSeq" id="WP_379024084.1">
    <property type="nucleotide sequence ID" value="NZ_JBHRTA010000038.1"/>
</dbReference>
<accession>A0ABV7JQ65</accession>